<name>A0A1G2PGV2_9BACT</name>
<protein>
    <recommendedName>
        <fullName evidence="4">Carboxypeptidase regulatory-like domain-containing protein</fullName>
    </recommendedName>
</protein>
<dbReference type="Proteomes" id="UP000176965">
    <property type="component" value="Unassembled WGS sequence"/>
</dbReference>
<evidence type="ECO:0000313" key="3">
    <source>
        <dbReference type="Proteomes" id="UP000176965"/>
    </source>
</evidence>
<sequence>MKKYFITIIILAFITSLSSFGLGDAFGYGGRHRPPTDPGIIVPPLAEPENPPTDPEIIILPPVEPENPTTEPSIIPISLDEETDITIPNIKEIDFKPIEKKVSSPVSFSSILKNITPDEVVSEARKIVDSPVGSAVTKTVTTAGVVGGGVAVSTMAFNGVAVADFASLPFKLWGLLLSALGLKKRNRPWGTVYDSITKQPIDPAYVMLKKVGSKEENMSITDLDGRYGFFVTPGKYILSANKTNYTFPSKRLVGKTADALYGNLYFGEELDIQTVGALISKNIPLDPDKFDWNEFTKGKKKLMRFYSKREKFIRILTDWIFRLGLVVSVVSLFLVPAPYNLIIFGLYVLLTILRKFGLKQKALGSLTEKDGSPLSFAIVRVLDAELNTEIVNKVADKIGRYYCLVPKGKYYVKVEKKNDDESYSTIYTSSIFDAENGMVNKNFVV</sequence>
<keyword evidence="1" id="KW-0472">Membrane</keyword>
<dbReference type="EMBL" id="MHSQ01000027">
    <property type="protein sequence ID" value="OHA46812.1"/>
    <property type="molecule type" value="Genomic_DNA"/>
</dbReference>
<dbReference type="AlphaFoldDB" id="A0A1G2PGV2"/>
<evidence type="ECO:0000313" key="2">
    <source>
        <dbReference type="EMBL" id="OHA46812.1"/>
    </source>
</evidence>
<feature type="transmembrane region" description="Helical" evidence="1">
    <location>
        <begin position="319"/>
        <end position="350"/>
    </location>
</feature>
<comment type="caution">
    <text evidence="2">The sequence shown here is derived from an EMBL/GenBank/DDBJ whole genome shotgun (WGS) entry which is preliminary data.</text>
</comment>
<organism evidence="2 3">
    <name type="scientific">Candidatus Taylorbacteria bacterium RIFOXYD2_FULL_36_9</name>
    <dbReference type="NCBI Taxonomy" id="1802338"/>
    <lineage>
        <taxon>Bacteria</taxon>
        <taxon>Candidatus Tayloriibacteriota</taxon>
    </lineage>
</organism>
<dbReference type="SUPFAM" id="SSF49464">
    <property type="entry name" value="Carboxypeptidase regulatory domain-like"/>
    <property type="match status" value="2"/>
</dbReference>
<keyword evidence="1" id="KW-1133">Transmembrane helix</keyword>
<proteinExistence type="predicted"/>
<dbReference type="Gene3D" id="2.60.40.1120">
    <property type="entry name" value="Carboxypeptidase-like, regulatory domain"/>
    <property type="match status" value="1"/>
</dbReference>
<accession>A0A1G2PGV2</accession>
<gene>
    <name evidence="2" type="ORF">A2541_01370</name>
</gene>
<evidence type="ECO:0000256" key="1">
    <source>
        <dbReference type="SAM" id="Phobius"/>
    </source>
</evidence>
<reference evidence="2 3" key="1">
    <citation type="journal article" date="2016" name="Nat. Commun.">
        <title>Thousands of microbial genomes shed light on interconnected biogeochemical processes in an aquifer system.</title>
        <authorList>
            <person name="Anantharaman K."/>
            <person name="Brown C.T."/>
            <person name="Hug L.A."/>
            <person name="Sharon I."/>
            <person name="Castelle C.J."/>
            <person name="Probst A.J."/>
            <person name="Thomas B.C."/>
            <person name="Singh A."/>
            <person name="Wilkins M.J."/>
            <person name="Karaoz U."/>
            <person name="Brodie E.L."/>
            <person name="Williams K.H."/>
            <person name="Hubbard S.S."/>
            <person name="Banfield J.F."/>
        </authorList>
    </citation>
    <scope>NUCLEOTIDE SEQUENCE [LARGE SCALE GENOMIC DNA]</scope>
</reference>
<dbReference type="InterPro" id="IPR008969">
    <property type="entry name" value="CarboxyPept-like_regulatory"/>
</dbReference>
<evidence type="ECO:0008006" key="4">
    <source>
        <dbReference type="Google" id="ProtNLM"/>
    </source>
</evidence>
<keyword evidence="1" id="KW-0812">Transmembrane</keyword>
<dbReference type="STRING" id="1802338.A2541_01370"/>